<dbReference type="Gene3D" id="1.10.486.10">
    <property type="entry name" value="PCRA, domain 4"/>
    <property type="match status" value="1"/>
</dbReference>
<dbReference type="NCBIfam" id="TIGR00573">
    <property type="entry name" value="dnaq"/>
    <property type="match status" value="1"/>
</dbReference>
<evidence type="ECO:0000256" key="5">
    <source>
        <dbReference type="ARBA" id="ARBA00022840"/>
    </source>
</evidence>
<dbReference type="InterPro" id="IPR014017">
    <property type="entry name" value="DNA_helicase_UvrD-like_C"/>
</dbReference>
<dbReference type="Pfam" id="PF00929">
    <property type="entry name" value="RNase_T"/>
    <property type="match status" value="1"/>
</dbReference>
<dbReference type="GO" id="GO:0000724">
    <property type="term" value="P:double-strand break repair via homologous recombination"/>
    <property type="evidence" value="ECO:0007669"/>
    <property type="project" value="TreeGrafter"/>
</dbReference>
<feature type="domain" description="Exonuclease" evidence="6">
    <location>
        <begin position="26"/>
        <end position="193"/>
    </location>
</feature>
<evidence type="ECO:0000256" key="1">
    <source>
        <dbReference type="ARBA" id="ARBA00022741"/>
    </source>
</evidence>
<organism evidence="7 8">
    <name type="scientific">Rhodococcus qingshengii</name>
    <dbReference type="NCBI Taxonomy" id="334542"/>
    <lineage>
        <taxon>Bacteria</taxon>
        <taxon>Bacillati</taxon>
        <taxon>Actinomycetota</taxon>
        <taxon>Actinomycetes</taxon>
        <taxon>Mycobacteriales</taxon>
        <taxon>Nocardiaceae</taxon>
        <taxon>Rhodococcus</taxon>
        <taxon>Rhodococcus erythropolis group</taxon>
    </lineage>
</organism>
<dbReference type="RefSeq" id="WP_099698960.1">
    <property type="nucleotide sequence ID" value="NZ_NOVD01000068.1"/>
</dbReference>
<dbReference type="InterPro" id="IPR036397">
    <property type="entry name" value="RNaseH_sf"/>
</dbReference>
<dbReference type="EMBL" id="NOVD01000068">
    <property type="protein sequence ID" value="PCK22520.1"/>
    <property type="molecule type" value="Genomic_DNA"/>
</dbReference>
<evidence type="ECO:0000256" key="3">
    <source>
        <dbReference type="ARBA" id="ARBA00022806"/>
    </source>
</evidence>
<dbReference type="GO" id="GO:0005524">
    <property type="term" value="F:ATP binding"/>
    <property type="evidence" value="ECO:0007669"/>
    <property type="project" value="UniProtKB-KW"/>
</dbReference>
<dbReference type="Gene3D" id="3.30.420.10">
    <property type="entry name" value="Ribonuclease H-like superfamily/Ribonuclease H"/>
    <property type="match status" value="1"/>
</dbReference>
<dbReference type="CDD" id="cd06127">
    <property type="entry name" value="DEDDh"/>
    <property type="match status" value="1"/>
</dbReference>
<dbReference type="AlphaFoldDB" id="A0A2A5IYW3"/>
<dbReference type="GO" id="GO:0043138">
    <property type="term" value="F:3'-5' DNA helicase activity"/>
    <property type="evidence" value="ECO:0007669"/>
    <property type="project" value="TreeGrafter"/>
</dbReference>
<dbReference type="SMART" id="SM00479">
    <property type="entry name" value="EXOIII"/>
    <property type="match status" value="1"/>
</dbReference>
<dbReference type="InterPro" id="IPR012337">
    <property type="entry name" value="RNaseH-like_sf"/>
</dbReference>
<dbReference type="PANTHER" id="PTHR11070:SF30">
    <property type="entry name" value="F-BOX DNA HELICASE 1"/>
    <property type="match status" value="1"/>
</dbReference>
<keyword evidence="2" id="KW-0378">Hydrolase</keyword>
<dbReference type="Pfam" id="PF13361">
    <property type="entry name" value="UvrD_C"/>
    <property type="match status" value="1"/>
</dbReference>
<dbReference type="FunFam" id="3.30.420.10:FF:000045">
    <property type="entry name" value="3'-5' exonuclease DinG"/>
    <property type="match status" value="1"/>
</dbReference>
<dbReference type="InterPro" id="IPR013520">
    <property type="entry name" value="Ribonucl_H"/>
</dbReference>
<dbReference type="GO" id="GO:0003887">
    <property type="term" value="F:DNA-directed DNA polymerase activity"/>
    <property type="evidence" value="ECO:0007669"/>
    <property type="project" value="InterPro"/>
</dbReference>
<evidence type="ECO:0000313" key="8">
    <source>
        <dbReference type="Proteomes" id="UP000230886"/>
    </source>
</evidence>
<dbReference type="Proteomes" id="UP000230886">
    <property type="component" value="Unassembled WGS sequence"/>
</dbReference>
<dbReference type="InterPro" id="IPR027417">
    <property type="entry name" value="P-loop_NTPase"/>
</dbReference>
<dbReference type="InterPro" id="IPR000212">
    <property type="entry name" value="DNA_helicase_UvrD/REP"/>
</dbReference>
<dbReference type="InterPro" id="IPR006054">
    <property type="entry name" value="DnaQ"/>
</dbReference>
<comment type="caution">
    <text evidence="7">The sequence shown here is derived from an EMBL/GenBank/DDBJ whole genome shotgun (WGS) entry which is preliminary data.</text>
</comment>
<keyword evidence="4" id="KW-0540">Nuclease</keyword>
<dbReference type="GO" id="GO:0004527">
    <property type="term" value="F:exonuclease activity"/>
    <property type="evidence" value="ECO:0007669"/>
    <property type="project" value="UniProtKB-KW"/>
</dbReference>
<accession>A0A2A5IYW3</accession>
<reference evidence="7 8" key="1">
    <citation type="submission" date="2017-07" db="EMBL/GenBank/DDBJ databases">
        <title>Draft sequence of Rhodococcus enclensis 23b-28.</title>
        <authorList>
            <person name="Besaury L."/>
            <person name="Sancelme M."/>
            <person name="Amato P."/>
            <person name="Lallement A."/>
            <person name="Delort A.-M."/>
        </authorList>
    </citation>
    <scope>NUCLEOTIDE SEQUENCE [LARGE SCALE GENOMIC DNA]</scope>
    <source>
        <strain evidence="7 8">23b-28</strain>
    </source>
</reference>
<evidence type="ECO:0000256" key="2">
    <source>
        <dbReference type="ARBA" id="ARBA00022801"/>
    </source>
</evidence>
<dbReference type="SUPFAM" id="SSF53098">
    <property type="entry name" value="Ribonuclease H-like"/>
    <property type="match status" value="1"/>
</dbReference>
<keyword evidence="1" id="KW-0547">Nucleotide-binding</keyword>
<dbReference type="Gene3D" id="3.40.50.300">
    <property type="entry name" value="P-loop containing nucleotide triphosphate hydrolases"/>
    <property type="match status" value="2"/>
</dbReference>
<evidence type="ECO:0000313" key="7">
    <source>
        <dbReference type="EMBL" id="PCK22520.1"/>
    </source>
</evidence>
<keyword evidence="4" id="KW-0269">Exonuclease</keyword>
<evidence type="ECO:0000259" key="6">
    <source>
        <dbReference type="SMART" id="SM00479"/>
    </source>
</evidence>
<dbReference type="Pfam" id="PF13245">
    <property type="entry name" value="AAA_19"/>
    <property type="match status" value="1"/>
</dbReference>
<name>A0A2A5IYW3_RHOSG</name>
<proteinExistence type="predicted"/>
<dbReference type="GO" id="GO:0003677">
    <property type="term" value="F:DNA binding"/>
    <property type="evidence" value="ECO:0007669"/>
    <property type="project" value="InterPro"/>
</dbReference>
<gene>
    <name evidence="7" type="ORF">CHR55_32200</name>
</gene>
<dbReference type="GO" id="GO:0031297">
    <property type="term" value="P:replication fork processing"/>
    <property type="evidence" value="ECO:0007669"/>
    <property type="project" value="TreeGrafter"/>
</dbReference>
<evidence type="ECO:0000256" key="4">
    <source>
        <dbReference type="ARBA" id="ARBA00022839"/>
    </source>
</evidence>
<sequence>MTDLIITQRKVRKTETGKPGILTRTPFVAIDVETTGVSDDGRVIEVAAVKMNHRGEVIDRFESLINPGYDVPLNPHAQRIHGITPNMVWSAPSSEEVFADLAEFVGRSGVVAHSLSFENRFLTAEYARLELPRPQWQGICTLAAARTMVIAPNHKLATLLDLLELPGMNSHRAADDAHACGLLMAAMIERCDAGDLVPLGEITPKAARQSAPITGPIVMAEHPVLDTHTVRSAMGGFDPTEEQARILDGFRTGADLVICALAGTGKTSTLKGIARIEATRNPGRHGLYLAFNRSVATEAKAHFPEQVQTSTAHAFALRHLRNTPNGPLLAKLDGGRSKFREMAEAINSHKIFFSAGGDGPRVLAQYPVTRLALATVDEFCKTMDEQIGPQHVPEQKGIHVGSAQRDELVGHVLPIARRAWAAIRDPHNWTIKFTSTHMLKLWADTHPIVGRPGDYLMLDEAQDANPLIDSIIRDQVHMQRIRVGDENQAIYGFTGAINSMSNVAGATYLSLTKSWRFGPAVADTANYYLKKLGTTLQVIGNENVESRLISISDPVDAVLSRTNGAALTEVIAAQQAGKTTALIGDAAAATRFCESAELLKAGQSPKDADLAAFTTWVDLQDYVENAPGEGELKTLVELVDTYGVDEVRAAMEATVRPDRAELVSATCHKSKGLEFDRVRISHEWELEPEDAPFPLDLDDLKDEQMLAYVGLTRAKRHLDPGLLLDQRVVDLISARHAHPEVIPGLTPPMEGMLL</sequence>
<dbReference type="PANTHER" id="PTHR11070">
    <property type="entry name" value="UVRD / RECB / PCRA DNA HELICASE FAMILY MEMBER"/>
    <property type="match status" value="1"/>
</dbReference>
<keyword evidence="3" id="KW-0347">Helicase</keyword>
<protein>
    <recommendedName>
        <fullName evidence="6">Exonuclease domain-containing protein</fullName>
    </recommendedName>
</protein>
<dbReference type="SUPFAM" id="SSF52540">
    <property type="entry name" value="P-loop containing nucleoside triphosphate hydrolases"/>
    <property type="match status" value="1"/>
</dbReference>
<keyword evidence="5" id="KW-0067">ATP-binding</keyword>